<organism evidence="12 13">
    <name type="scientific">Herpetosiphon geysericola</name>
    <dbReference type="NCBI Taxonomy" id="70996"/>
    <lineage>
        <taxon>Bacteria</taxon>
        <taxon>Bacillati</taxon>
        <taxon>Chloroflexota</taxon>
        <taxon>Chloroflexia</taxon>
        <taxon>Herpetosiphonales</taxon>
        <taxon>Herpetosiphonaceae</taxon>
        <taxon>Herpetosiphon</taxon>
    </lineage>
</organism>
<evidence type="ECO:0000256" key="2">
    <source>
        <dbReference type="ARBA" id="ARBA00022448"/>
    </source>
</evidence>
<keyword evidence="4 9" id="KW-0812">Transmembrane</keyword>
<dbReference type="PANTHER" id="PTHR12428:SF65">
    <property type="entry name" value="CYTOCHROME C OXIDASE ASSEMBLY PROTEIN COX18, MITOCHONDRIAL"/>
    <property type="match status" value="1"/>
</dbReference>
<evidence type="ECO:0000256" key="1">
    <source>
        <dbReference type="ARBA" id="ARBA00004651"/>
    </source>
</evidence>
<protein>
    <recommendedName>
        <fullName evidence="11">Membrane insertase YidC/Oxa/ALB C-terminal domain-containing protein</fullName>
    </recommendedName>
</protein>
<evidence type="ECO:0000256" key="9">
    <source>
        <dbReference type="RuleBase" id="RU003945"/>
    </source>
</evidence>
<keyword evidence="6 10" id="KW-1133">Transmembrane helix</keyword>
<comment type="caution">
    <text evidence="12">The sequence shown here is derived from an EMBL/GenBank/DDBJ whole genome shotgun (WGS) entry which is preliminary data.</text>
</comment>
<evidence type="ECO:0000256" key="5">
    <source>
        <dbReference type="ARBA" id="ARBA00022927"/>
    </source>
</evidence>
<evidence type="ECO:0000313" key="12">
    <source>
        <dbReference type="EMBL" id="KPL80136.1"/>
    </source>
</evidence>
<keyword evidence="7 10" id="KW-0472">Membrane</keyword>
<accession>A0A0P6XBL1</accession>
<dbReference type="GO" id="GO:0005886">
    <property type="term" value="C:plasma membrane"/>
    <property type="evidence" value="ECO:0007669"/>
    <property type="project" value="UniProtKB-SubCell"/>
</dbReference>
<dbReference type="STRING" id="70996.SE18_23975"/>
<proteinExistence type="inferred from homology"/>
<name>A0A0P6XBL1_9CHLR</name>
<dbReference type="CDD" id="cd20070">
    <property type="entry name" value="5TM_YidC_Alb3"/>
    <property type="match status" value="1"/>
</dbReference>
<feature type="transmembrane region" description="Helical" evidence="10">
    <location>
        <begin position="22"/>
        <end position="42"/>
    </location>
</feature>
<evidence type="ECO:0000259" key="11">
    <source>
        <dbReference type="Pfam" id="PF02096"/>
    </source>
</evidence>
<comment type="similarity">
    <text evidence="9">Belongs to the OXA1/ALB3/YidC family.</text>
</comment>
<dbReference type="EMBL" id="LGKP01000040">
    <property type="protein sequence ID" value="KPL80136.1"/>
    <property type="molecule type" value="Genomic_DNA"/>
</dbReference>
<evidence type="ECO:0000256" key="4">
    <source>
        <dbReference type="ARBA" id="ARBA00022692"/>
    </source>
</evidence>
<dbReference type="Pfam" id="PF02096">
    <property type="entry name" value="60KD_IMP"/>
    <property type="match status" value="1"/>
</dbReference>
<evidence type="ECO:0000256" key="10">
    <source>
        <dbReference type="SAM" id="Phobius"/>
    </source>
</evidence>
<gene>
    <name evidence="12" type="ORF">SE18_23975</name>
</gene>
<keyword evidence="3" id="KW-1003">Cell membrane</keyword>
<dbReference type="NCBIfam" id="TIGR03592">
    <property type="entry name" value="yidC_oxa1_cterm"/>
    <property type="match status" value="1"/>
</dbReference>
<dbReference type="InterPro" id="IPR001708">
    <property type="entry name" value="YidC/ALB3/OXA1/COX18"/>
</dbReference>
<evidence type="ECO:0000313" key="13">
    <source>
        <dbReference type="Proteomes" id="UP000050277"/>
    </source>
</evidence>
<dbReference type="InterPro" id="IPR047196">
    <property type="entry name" value="YidC_ALB_C"/>
</dbReference>
<dbReference type="PRINTS" id="PR01900">
    <property type="entry name" value="YIDCPROTEIN"/>
</dbReference>
<reference evidence="12 13" key="1">
    <citation type="submission" date="2015-07" db="EMBL/GenBank/DDBJ databases">
        <title>Whole genome sequence of Herpetosiphon geysericola DSM 7119.</title>
        <authorList>
            <person name="Hemp J."/>
            <person name="Ward L.M."/>
            <person name="Pace L.A."/>
            <person name="Fischer W.W."/>
        </authorList>
    </citation>
    <scope>NUCLEOTIDE SEQUENCE [LARGE SCALE GENOMIC DNA]</scope>
    <source>
        <strain evidence="12 13">DSM 7119</strain>
    </source>
</reference>
<sequence>MNFLGPIFLPFLEWLFHLFGNLGWAIIAFTILVRLGMLPLTLKQLRSQRKIMVIQPKLRELQRKYGKDREKLTQETMKLYREHGASPVGGCLPLLISLPILFGVWQAIQLFGSEVSTTAEQVQFLWLPRLTPLVDGAGKAIAGSAKDPYYILPLLAIGFQFITTLMAMQRNPDPQQASMNKVMMFMPFIFGFIYFQFPSGATLYSVTGSLIQMVQQYFTSGFGLLSKYLPFLPEKTGFLHQPLPESATITIEEPESPSDQPQRRDFWTALGKLEPVTDVSAAGAAADSGSSDIATEQAIEDVKAQLGKPKKRR</sequence>
<feature type="domain" description="Membrane insertase YidC/Oxa/ALB C-terminal" evidence="11">
    <location>
        <begin position="23"/>
        <end position="219"/>
    </location>
</feature>
<dbReference type="InterPro" id="IPR028055">
    <property type="entry name" value="YidC/Oxa/ALB_C"/>
</dbReference>
<dbReference type="OrthoDB" id="9780552at2"/>
<keyword evidence="2" id="KW-0813">Transport</keyword>
<evidence type="ECO:0000256" key="6">
    <source>
        <dbReference type="ARBA" id="ARBA00022989"/>
    </source>
</evidence>
<dbReference type="GO" id="GO:0032977">
    <property type="term" value="F:membrane insertase activity"/>
    <property type="evidence" value="ECO:0007669"/>
    <property type="project" value="InterPro"/>
</dbReference>
<dbReference type="GO" id="GO:0051205">
    <property type="term" value="P:protein insertion into membrane"/>
    <property type="evidence" value="ECO:0007669"/>
    <property type="project" value="TreeGrafter"/>
</dbReference>
<feature type="transmembrane region" description="Helical" evidence="10">
    <location>
        <begin position="149"/>
        <end position="168"/>
    </location>
</feature>
<keyword evidence="5" id="KW-0653">Protein transport</keyword>
<dbReference type="Proteomes" id="UP000050277">
    <property type="component" value="Unassembled WGS sequence"/>
</dbReference>
<keyword evidence="13" id="KW-1185">Reference proteome</keyword>
<dbReference type="GO" id="GO:0015031">
    <property type="term" value="P:protein transport"/>
    <property type="evidence" value="ECO:0007669"/>
    <property type="project" value="UniProtKB-KW"/>
</dbReference>
<evidence type="ECO:0000256" key="7">
    <source>
        <dbReference type="ARBA" id="ARBA00023136"/>
    </source>
</evidence>
<evidence type="ECO:0000256" key="8">
    <source>
        <dbReference type="ARBA" id="ARBA00023186"/>
    </source>
</evidence>
<evidence type="ECO:0000256" key="3">
    <source>
        <dbReference type="ARBA" id="ARBA00022475"/>
    </source>
</evidence>
<keyword evidence="8" id="KW-0143">Chaperone</keyword>
<feature type="transmembrane region" description="Helical" evidence="10">
    <location>
        <begin position="180"/>
        <end position="197"/>
    </location>
</feature>
<comment type="subcellular location">
    <subcellularLocation>
        <location evidence="1">Cell membrane</location>
        <topology evidence="1">Multi-pass membrane protein</topology>
    </subcellularLocation>
    <subcellularLocation>
        <location evidence="9">Membrane</location>
        <topology evidence="9">Multi-pass membrane protein</topology>
    </subcellularLocation>
</comment>
<dbReference type="RefSeq" id="WP_054537006.1">
    <property type="nucleotide sequence ID" value="NZ_LGKP01000040.1"/>
</dbReference>
<dbReference type="PATRIC" id="fig|70996.4.peg.4913"/>
<dbReference type="PANTHER" id="PTHR12428">
    <property type="entry name" value="OXA1"/>
    <property type="match status" value="1"/>
</dbReference>
<dbReference type="AlphaFoldDB" id="A0A0P6XBL1"/>